<dbReference type="PANTHER" id="PTHR30290">
    <property type="entry name" value="PERIPLASMIC BINDING COMPONENT OF ABC TRANSPORTER"/>
    <property type="match status" value="1"/>
</dbReference>
<keyword evidence="3 4" id="KW-0732">Signal</keyword>
<dbReference type="InterPro" id="IPR000914">
    <property type="entry name" value="SBP_5_dom"/>
</dbReference>
<dbReference type="InterPro" id="IPR023765">
    <property type="entry name" value="SBP_5_CS"/>
</dbReference>
<feature type="signal peptide" evidence="4">
    <location>
        <begin position="1"/>
        <end position="20"/>
    </location>
</feature>
<dbReference type="InterPro" id="IPR030678">
    <property type="entry name" value="Peptide/Ni-bd"/>
</dbReference>
<comment type="caution">
    <text evidence="6">The sequence shown here is derived from an EMBL/GenBank/DDBJ whole genome shotgun (WGS) entry which is preliminary data.</text>
</comment>
<evidence type="ECO:0000256" key="3">
    <source>
        <dbReference type="ARBA" id="ARBA00022729"/>
    </source>
</evidence>
<feature type="chain" id="PRO_5046165667" evidence="4">
    <location>
        <begin position="21"/>
        <end position="517"/>
    </location>
</feature>
<comment type="similarity">
    <text evidence="2">Belongs to the bacterial solute-binding protein 5 family.</text>
</comment>
<keyword evidence="7" id="KW-1185">Reference proteome</keyword>
<evidence type="ECO:0000256" key="2">
    <source>
        <dbReference type="ARBA" id="ARBA00005695"/>
    </source>
</evidence>
<dbReference type="Gene3D" id="3.40.190.10">
    <property type="entry name" value="Periplasmic binding protein-like II"/>
    <property type="match status" value="1"/>
</dbReference>
<evidence type="ECO:0000259" key="5">
    <source>
        <dbReference type="Pfam" id="PF00496"/>
    </source>
</evidence>
<comment type="subcellular location">
    <subcellularLocation>
        <location evidence="1">Cell membrane</location>
        <topology evidence="1">Lipid-anchor</topology>
    </subcellularLocation>
</comment>
<dbReference type="PANTHER" id="PTHR30290:SF38">
    <property type="entry name" value="D,D-DIPEPTIDE-BINDING PERIPLASMIC PROTEIN DDPA-RELATED"/>
    <property type="match status" value="1"/>
</dbReference>
<gene>
    <name evidence="6" type="ORF">ACFSOY_07760</name>
</gene>
<evidence type="ECO:0000256" key="1">
    <source>
        <dbReference type="ARBA" id="ARBA00004193"/>
    </source>
</evidence>
<dbReference type="Gene3D" id="3.10.105.10">
    <property type="entry name" value="Dipeptide-binding Protein, Domain 3"/>
    <property type="match status" value="1"/>
</dbReference>
<sequence length="517" mass="56944">MSKKQVKVALSILLAGSLFAAVGCSSQSSGTDAGTGNNSAPKTGGTLSISLDADPPKLDPAFSTALVDRMVFQSIYDKLVDVNENGEVVPMLAEKWDVSPDQKSYTFTLREGVKFHDGTDFNAEAVKFSLERGMDKASNRKNELNDIEKITVVDAKTIKIELKQPFAPFLSILSDRAGMIVSPEAVKKYGDEFLNHPVGTGPFVYKERQKGSSITLEKNPNYWQKGLPYLDSVTYKIMNDANVALMNLKSGQVDITNKFPYKEIENVKNDPKISVVNEPGQGYQGIHLNTSKAPFDNKELRRAVDLMIDRDAIVKVVLSGAGSAAHSPFSKSHFAYGDSDKVEQPNVEKAKELLKKAGKENGFSFTLKLGTSPTNQQVGQMIQNMLKPAGITVNLEKVEFGTMLEQSKTGNFEAVSLGWSGRPDPDQNIYDFATKGGSNNYAQYYNPEMDRVLKEARQEGDQAKRKAGYDAAMKILNDETPYVYLYHDHNVFGVSKSVQGFTYYPDGLIRTANISKN</sequence>
<dbReference type="CDD" id="cd08511">
    <property type="entry name" value="PBP2_NikA_DppA_OppA_like_5"/>
    <property type="match status" value="1"/>
</dbReference>
<reference evidence="7" key="1">
    <citation type="journal article" date="2019" name="Int. J. Syst. Evol. Microbiol.">
        <title>The Global Catalogue of Microorganisms (GCM) 10K type strain sequencing project: providing services to taxonomists for standard genome sequencing and annotation.</title>
        <authorList>
            <consortium name="The Broad Institute Genomics Platform"/>
            <consortium name="The Broad Institute Genome Sequencing Center for Infectious Disease"/>
            <person name="Wu L."/>
            <person name="Ma J."/>
        </authorList>
    </citation>
    <scope>NUCLEOTIDE SEQUENCE [LARGE SCALE GENOMIC DNA]</scope>
    <source>
        <strain evidence="7">CGMCC 1.13574</strain>
    </source>
</reference>
<name>A0ABW4ZV29_9BACL</name>
<evidence type="ECO:0000313" key="7">
    <source>
        <dbReference type="Proteomes" id="UP001597343"/>
    </source>
</evidence>
<dbReference type="PROSITE" id="PS51257">
    <property type="entry name" value="PROKAR_LIPOPROTEIN"/>
    <property type="match status" value="1"/>
</dbReference>
<protein>
    <submittedName>
        <fullName evidence="6">ABC transporter substrate-binding protein</fullName>
    </submittedName>
</protein>
<dbReference type="Gene3D" id="3.90.76.10">
    <property type="entry name" value="Dipeptide-binding Protein, Domain 1"/>
    <property type="match status" value="1"/>
</dbReference>
<dbReference type="Pfam" id="PF00496">
    <property type="entry name" value="SBP_bac_5"/>
    <property type="match status" value="1"/>
</dbReference>
<proteinExistence type="inferred from homology"/>
<feature type="domain" description="Solute-binding protein family 5" evidence="5">
    <location>
        <begin position="87"/>
        <end position="439"/>
    </location>
</feature>
<dbReference type="Proteomes" id="UP001597343">
    <property type="component" value="Unassembled WGS sequence"/>
</dbReference>
<dbReference type="PIRSF" id="PIRSF002741">
    <property type="entry name" value="MppA"/>
    <property type="match status" value="1"/>
</dbReference>
<dbReference type="InterPro" id="IPR039424">
    <property type="entry name" value="SBP_5"/>
</dbReference>
<evidence type="ECO:0000313" key="6">
    <source>
        <dbReference type="EMBL" id="MFD2169887.1"/>
    </source>
</evidence>
<dbReference type="PROSITE" id="PS01040">
    <property type="entry name" value="SBP_BACTERIAL_5"/>
    <property type="match status" value="1"/>
</dbReference>
<evidence type="ECO:0000256" key="4">
    <source>
        <dbReference type="SAM" id="SignalP"/>
    </source>
</evidence>
<dbReference type="EMBL" id="JBHUIO010000005">
    <property type="protein sequence ID" value="MFD2169887.1"/>
    <property type="molecule type" value="Genomic_DNA"/>
</dbReference>
<dbReference type="SUPFAM" id="SSF53850">
    <property type="entry name" value="Periplasmic binding protein-like II"/>
    <property type="match status" value="1"/>
</dbReference>
<accession>A0ABW4ZV29</accession>
<organism evidence="6 7">
    <name type="scientific">Tumebacillus lipolyticus</name>
    <dbReference type="NCBI Taxonomy" id="1280370"/>
    <lineage>
        <taxon>Bacteria</taxon>
        <taxon>Bacillati</taxon>
        <taxon>Bacillota</taxon>
        <taxon>Bacilli</taxon>
        <taxon>Bacillales</taxon>
        <taxon>Alicyclobacillaceae</taxon>
        <taxon>Tumebacillus</taxon>
    </lineage>
</organism>
<dbReference type="RefSeq" id="WP_386045382.1">
    <property type="nucleotide sequence ID" value="NZ_JBHUIO010000005.1"/>
</dbReference>